<dbReference type="RefSeq" id="WP_284195079.1">
    <property type="nucleotide sequence ID" value="NZ_BSOG01000001.1"/>
</dbReference>
<evidence type="ECO:0000313" key="2">
    <source>
        <dbReference type="Proteomes" id="UP001156706"/>
    </source>
</evidence>
<evidence type="ECO:0000313" key="1">
    <source>
        <dbReference type="EMBL" id="GLR11936.1"/>
    </source>
</evidence>
<dbReference type="Proteomes" id="UP001156706">
    <property type="component" value="Unassembled WGS sequence"/>
</dbReference>
<accession>A0ABQ5YBK6</accession>
<comment type="caution">
    <text evidence="1">The sequence shown here is derived from an EMBL/GenBank/DDBJ whole genome shotgun (WGS) entry which is preliminary data.</text>
</comment>
<dbReference type="EMBL" id="BSOG01000001">
    <property type="protein sequence ID" value="GLR11936.1"/>
    <property type="molecule type" value="Genomic_DNA"/>
</dbReference>
<sequence>MSASLPKPPEPMRLPRLSPWPRWRRNLERLYRLLGFKVLGVLAIVLLGCLLWLDSTLAELAGQRKLHGRAAADLAEIKTLAEQKKRIEQGLRDSQPEHAAMLQNALQGATAEAAQAAWQQEWLSQLSSQGISDATAQPGSISRGQPSQLGLTLTFSAIPQQLLAIDQLVNSTGRLQRMTRIDINSADGVARQQFRVQLELAALYFPPKADNRPGKPLKAALPAGSKMP</sequence>
<organism evidence="1 2">
    <name type="scientific">Chitinimonas prasina</name>
    <dbReference type="NCBI Taxonomy" id="1434937"/>
    <lineage>
        <taxon>Bacteria</taxon>
        <taxon>Pseudomonadati</taxon>
        <taxon>Pseudomonadota</taxon>
        <taxon>Betaproteobacteria</taxon>
        <taxon>Neisseriales</taxon>
        <taxon>Chitinibacteraceae</taxon>
        <taxon>Chitinimonas</taxon>
    </lineage>
</organism>
<evidence type="ECO:0008006" key="3">
    <source>
        <dbReference type="Google" id="ProtNLM"/>
    </source>
</evidence>
<proteinExistence type="predicted"/>
<gene>
    <name evidence="1" type="ORF">GCM10007907_07260</name>
</gene>
<reference evidence="2" key="1">
    <citation type="journal article" date="2019" name="Int. J. Syst. Evol. Microbiol.">
        <title>The Global Catalogue of Microorganisms (GCM) 10K type strain sequencing project: providing services to taxonomists for standard genome sequencing and annotation.</title>
        <authorList>
            <consortium name="The Broad Institute Genomics Platform"/>
            <consortium name="The Broad Institute Genome Sequencing Center for Infectious Disease"/>
            <person name="Wu L."/>
            <person name="Ma J."/>
        </authorList>
    </citation>
    <scope>NUCLEOTIDE SEQUENCE [LARGE SCALE GENOMIC DNA]</scope>
    <source>
        <strain evidence="2">NBRC 110044</strain>
    </source>
</reference>
<name>A0ABQ5YBK6_9NEIS</name>
<protein>
    <recommendedName>
        <fullName evidence="3">PilN domain-containing protein</fullName>
    </recommendedName>
</protein>
<keyword evidence="2" id="KW-1185">Reference proteome</keyword>